<reference evidence="2 3" key="1">
    <citation type="journal article" date="2019" name="Commun. Biol.">
        <title>The bagworm genome reveals a unique fibroin gene that provides high tensile strength.</title>
        <authorList>
            <person name="Kono N."/>
            <person name="Nakamura H."/>
            <person name="Ohtoshi R."/>
            <person name="Tomita M."/>
            <person name="Numata K."/>
            <person name="Arakawa K."/>
        </authorList>
    </citation>
    <scope>NUCLEOTIDE SEQUENCE [LARGE SCALE GENOMIC DNA]</scope>
</reference>
<feature type="region of interest" description="Disordered" evidence="1">
    <location>
        <begin position="20"/>
        <end position="49"/>
    </location>
</feature>
<gene>
    <name evidence="2" type="ORF">EVAR_32743_1</name>
</gene>
<feature type="region of interest" description="Disordered" evidence="1">
    <location>
        <begin position="205"/>
        <end position="246"/>
    </location>
</feature>
<comment type="caution">
    <text evidence="2">The sequence shown here is derived from an EMBL/GenBank/DDBJ whole genome shotgun (WGS) entry which is preliminary data.</text>
</comment>
<protein>
    <submittedName>
        <fullName evidence="2">Uncharacterized protein</fullName>
    </submittedName>
</protein>
<organism evidence="2 3">
    <name type="scientific">Eumeta variegata</name>
    <name type="common">Bagworm moth</name>
    <name type="synonym">Eumeta japonica</name>
    <dbReference type="NCBI Taxonomy" id="151549"/>
    <lineage>
        <taxon>Eukaryota</taxon>
        <taxon>Metazoa</taxon>
        <taxon>Ecdysozoa</taxon>
        <taxon>Arthropoda</taxon>
        <taxon>Hexapoda</taxon>
        <taxon>Insecta</taxon>
        <taxon>Pterygota</taxon>
        <taxon>Neoptera</taxon>
        <taxon>Endopterygota</taxon>
        <taxon>Lepidoptera</taxon>
        <taxon>Glossata</taxon>
        <taxon>Ditrysia</taxon>
        <taxon>Tineoidea</taxon>
        <taxon>Psychidae</taxon>
        <taxon>Oiketicinae</taxon>
        <taxon>Eumeta</taxon>
    </lineage>
</organism>
<proteinExistence type="predicted"/>
<dbReference type="AlphaFoldDB" id="A0A4C1XQV6"/>
<evidence type="ECO:0000313" key="2">
    <source>
        <dbReference type="EMBL" id="GBP64585.1"/>
    </source>
</evidence>
<sequence>MQNLRYSTFVNKLDAARAGRRRGRAAAVPTRQSRRAGRPSAFARACPPQHTRCRGGAALARPRRPQARLAAARLVCTGATAAAARPPELPTPLQPLHPRSLHDDFGAFSPYAPPTTILRRRPRSVVAPRAMPALATAPRRPHSTGSDNAEWSGMPLVAPVARRPLPLSRSDYQLPRPAIMTNGYGAVPRPPAGACRYRAPACRPLPSLRPRSTDSRGWWRRRARGSRPGRSRRRPRRRPRYARRSATCCSSRGTASPSWTISCPFSSKFWMLKNASHRYGLSRLKHTDRTRAVSHRALSVENNANSVPELENKLYHSRKPALRRRSRAARAAPHPQRRLEIHYVYSI</sequence>
<dbReference type="Proteomes" id="UP000299102">
    <property type="component" value="Unassembled WGS sequence"/>
</dbReference>
<dbReference type="OrthoDB" id="7790042at2759"/>
<name>A0A4C1XQV6_EUMVA</name>
<feature type="compositionally biased region" description="Basic residues" evidence="1">
    <location>
        <begin position="218"/>
        <end position="243"/>
    </location>
</feature>
<evidence type="ECO:0000256" key="1">
    <source>
        <dbReference type="SAM" id="MobiDB-lite"/>
    </source>
</evidence>
<accession>A0A4C1XQV6</accession>
<dbReference type="EMBL" id="BGZK01000902">
    <property type="protein sequence ID" value="GBP64585.1"/>
    <property type="molecule type" value="Genomic_DNA"/>
</dbReference>
<keyword evidence="3" id="KW-1185">Reference proteome</keyword>
<evidence type="ECO:0000313" key="3">
    <source>
        <dbReference type="Proteomes" id="UP000299102"/>
    </source>
</evidence>